<keyword evidence="1" id="KW-0812">Transmembrane</keyword>
<dbReference type="Proteomes" id="UP000286931">
    <property type="component" value="Unassembled WGS sequence"/>
</dbReference>
<name>A0A401YFW8_9ACTN</name>
<comment type="caution">
    <text evidence="2">The sequence shown here is derived from an EMBL/GenBank/DDBJ whole genome shotgun (WGS) entry which is preliminary data.</text>
</comment>
<dbReference type="EMBL" id="BIFH01000014">
    <property type="protein sequence ID" value="GCD93505.1"/>
    <property type="molecule type" value="Genomic_DNA"/>
</dbReference>
<reference evidence="2 3" key="1">
    <citation type="submission" date="2018-12" db="EMBL/GenBank/DDBJ databases">
        <title>Draft genome sequence of Embleya hyalina NBRC 13850T.</title>
        <authorList>
            <person name="Komaki H."/>
            <person name="Hosoyama A."/>
            <person name="Kimura A."/>
            <person name="Ichikawa N."/>
            <person name="Tamura T."/>
        </authorList>
    </citation>
    <scope>NUCLEOTIDE SEQUENCE [LARGE SCALE GENOMIC DNA]</scope>
    <source>
        <strain evidence="2 3">NBRC 13850</strain>
    </source>
</reference>
<sequence length="195" mass="21847">MSDSEELPTEDERPALGDAGTRLLLERRRRRQLRYDASGLLGVLVLVALAAVFRDSLGVVFVLAGIPVLLGFLLSRRPTAVRAVERILHEYPWHRYGYRLERQGEGMRATLRLVLLDPVTRRAIGSYVGVARYLVDPAGNPLGELVLFAGNPVYGGVLHLPDSAEFSVFRRVKIPRHTDTEEELARARRARIVRG</sequence>
<proteinExistence type="predicted"/>
<keyword evidence="1" id="KW-0472">Membrane</keyword>
<protein>
    <submittedName>
        <fullName evidence="2">Uncharacterized protein</fullName>
    </submittedName>
</protein>
<gene>
    <name evidence="2" type="ORF">EHYA_01149</name>
</gene>
<organism evidence="2 3">
    <name type="scientific">Embleya hyalina</name>
    <dbReference type="NCBI Taxonomy" id="516124"/>
    <lineage>
        <taxon>Bacteria</taxon>
        <taxon>Bacillati</taxon>
        <taxon>Actinomycetota</taxon>
        <taxon>Actinomycetes</taxon>
        <taxon>Kitasatosporales</taxon>
        <taxon>Streptomycetaceae</taxon>
        <taxon>Embleya</taxon>
    </lineage>
</organism>
<feature type="transmembrane region" description="Helical" evidence="1">
    <location>
        <begin position="57"/>
        <end position="74"/>
    </location>
</feature>
<keyword evidence="3" id="KW-1185">Reference proteome</keyword>
<dbReference type="OrthoDB" id="9833152at2"/>
<evidence type="ECO:0000313" key="2">
    <source>
        <dbReference type="EMBL" id="GCD93505.1"/>
    </source>
</evidence>
<evidence type="ECO:0000256" key="1">
    <source>
        <dbReference type="SAM" id="Phobius"/>
    </source>
</evidence>
<evidence type="ECO:0000313" key="3">
    <source>
        <dbReference type="Proteomes" id="UP000286931"/>
    </source>
</evidence>
<keyword evidence="1" id="KW-1133">Transmembrane helix</keyword>
<accession>A0A401YFW8</accession>
<dbReference type="RefSeq" id="WP_126635788.1">
    <property type="nucleotide sequence ID" value="NZ_BIFH01000014.1"/>
</dbReference>
<dbReference type="AlphaFoldDB" id="A0A401YFW8"/>
<feature type="transmembrane region" description="Helical" evidence="1">
    <location>
        <begin position="33"/>
        <end position="51"/>
    </location>
</feature>